<proteinExistence type="inferred from homology"/>
<evidence type="ECO:0000313" key="9">
    <source>
        <dbReference type="EMBL" id="VDD93702.1"/>
    </source>
</evidence>
<dbReference type="EMBL" id="UXUI01009432">
    <property type="protein sequence ID" value="VDD93702.1"/>
    <property type="molecule type" value="Genomic_DNA"/>
</dbReference>
<evidence type="ECO:0000256" key="2">
    <source>
        <dbReference type="ARBA" id="ARBA00006653"/>
    </source>
</evidence>
<dbReference type="GO" id="GO:0015031">
    <property type="term" value="P:protein transport"/>
    <property type="evidence" value="ECO:0007669"/>
    <property type="project" value="UniProtKB-KW"/>
</dbReference>
<reference evidence="11" key="1">
    <citation type="submission" date="2016-04" db="UniProtKB">
        <authorList>
            <consortium name="WormBaseParasite"/>
        </authorList>
    </citation>
    <scope>IDENTIFICATION</scope>
</reference>
<dbReference type="WBParaSite" id="EVEC_0000901201-mRNA-1">
    <property type="protein sequence ID" value="EVEC_0000901201-mRNA-1"/>
    <property type="gene ID" value="EVEC_0000901201"/>
</dbReference>
<keyword evidence="5" id="KW-0653">Protein transport</keyword>
<dbReference type="InterPro" id="IPR033370">
    <property type="entry name" value="COG1"/>
</dbReference>
<dbReference type="PANTHER" id="PTHR31658:SF0">
    <property type="entry name" value="CONSERVED OLIGOMERIC GOLGI COMPLEX SUBUNIT 1"/>
    <property type="match status" value="1"/>
</dbReference>
<dbReference type="Proteomes" id="UP000274131">
    <property type="component" value="Unassembled WGS sequence"/>
</dbReference>
<evidence type="ECO:0000256" key="1">
    <source>
        <dbReference type="ARBA" id="ARBA00004395"/>
    </source>
</evidence>
<sequence length="808" mass="91520">MDIERLMRDLHVNDLQRIYSELTVDLEEKKEELRQMVGRRYRDVLDASSSVRKVTESADAFANKLREIRGAVSDRSFTSLSWLARQQYIQLSALNKLYFLIGTMDPLSDVFVLLLVESIHRTLSAEVVRSTQGSALVKLLSPKLIRLRLSLEDEFVASLGDLSTPGETVNQLVAIGVLKKLSIPDLLKLFLDSKTSSIRKDLAESRSLIKIVWNIRRSFECIQRLFIDGQLGAVLRFFYTFHWIPKAVDQCISDEPLSFSNCLQTEISHLAENKVPHSLDSLDQETFKEQCSTFLETICVASREMVEQKCSLFESTSSVLDFLTVLLEAFEKDWPVIGSGDIVYQKFFQNLIRDRFKVLVSSELDDIIKSFLSKVPSVNCHPPSLFKKRSTRFEPLLACGVSEQLVGLVEQFDSDLRCLHAKVQKYEALGKESDLQQLHEQLADSVVEVLSKCRLIYFVSFFFYKFSRALENTTIYLCLYCSVAHLCEIKVEENVHSTGSKEEHSLIMTRVYLALLRPRNSVISLCLSGNNEKIGKCANLLRTTAEKHFCDFLDALVGECLESSNIKSIGEICFDPFAFISYIQEYEKVELPEVGVVEVPLQVTSVLYGFLYSLCAKISIHSLSHMFTRRIRMYLNEKLGIILGGVYGEVLKQNKPLISRIAVQYLFDVRLLNCLFSTDPVRHLIGQFEALVDPFDLSLISNLLARNARIAAQRYSVLFAPHFGDSFTSKEPSLSASYTAVVDIVPRVTDVPRFTLISRLSKASRNPGEPLRTVASAVNISSRKKTGRQGESVRTTPSLSSLYNWFGK</sequence>
<accession>A0A158QBB8</accession>
<evidence type="ECO:0000256" key="5">
    <source>
        <dbReference type="ARBA" id="ARBA00022927"/>
    </source>
</evidence>
<dbReference type="GO" id="GO:0000139">
    <property type="term" value="C:Golgi membrane"/>
    <property type="evidence" value="ECO:0007669"/>
    <property type="project" value="UniProtKB-SubCell"/>
</dbReference>
<name>A0A158QBB8_ENTVE</name>
<dbReference type="GO" id="GO:0006891">
    <property type="term" value="P:intra-Golgi vesicle-mediated transport"/>
    <property type="evidence" value="ECO:0007669"/>
    <property type="project" value="InterPro"/>
</dbReference>
<evidence type="ECO:0000313" key="11">
    <source>
        <dbReference type="WBParaSite" id="EVEC_0000901201-mRNA-1"/>
    </source>
</evidence>
<dbReference type="OrthoDB" id="46189at2759"/>
<evidence type="ECO:0000256" key="7">
    <source>
        <dbReference type="ARBA" id="ARBA00023136"/>
    </source>
</evidence>
<keyword evidence="6" id="KW-0333">Golgi apparatus</keyword>
<dbReference type="GO" id="GO:0017119">
    <property type="term" value="C:Golgi transport complex"/>
    <property type="evidence" value="ECO:0007669"/>
    <property type="project" value="InterPro"/>
</dbReference>
<dbReference type="Pfam" id="PF08700">
    <property type="entry name" value="VPS51_Exo84_N"/>
    <property type="match status" value="1"/>
</dbReference>
<dbReference type="STRING" id="51028.A0A158QBB8"/>
<organism evidence="11">
    <name type="scientific">Enterobius vermicularis</name>
    <name type="common">Human pinworm</name>
    <dbReference type="NCBI Taxonomy" id="51028"/>
    <lineage>
        <taxon>Eukaryota</taxon>
        <taxon>Metazoa</taxon>
        <taxon>Ecdysozoa</taxon>
        <taxon>Nematoda</taxon>
        <taxon>Chromadorea</taxon>
        <taxon>Rhabditida</taxon>
        <taxon>Spirurina</taxon>
        <taxon>Oxyuridomorpha</taxon>
        <taxon>Oxyuroidea</taxon>
        <taxon>Oxyuridae</taxon>
        <taxon>Enterobius</taxon>
    </lineage>
</organism>
<reference evidence="9 10" key="2">
    <citation type="submission" date="2018-10" db="EMBL/GenBank/DDBJ databases">
        <authorList>
            <consortium name="Pathogen Informatics"/>
        </authorList>
    </citation>
    <scope>NUCLEOTIDE SEQUENCE [LARGE SCALE GENOMIC DNA]</scope>
</reference>
<keyword evidence="7" id="KW-0472">Membrane</keyword>
<comment type="similarity">
    <text evidence="2">Belongs to the COG1 family.</text>
</comment>
<protein>
    <recommendedName>
        <fullName evidence="3">Conserved oligomeric Golgi complex subunit 1</fullName>
    </recommendedName>
</protein>
<feature type="coiled-coil region" evidence="8">
    <location>
        <begin position="12"/>
        <end position="39"/>
    </location>
</feature>
<evidence type="ECO:0000256" key="8">
    <source>
        <dbReference type="SAM" id="Coils"/>
    </source>
</evidence>
<evidence type="ECO:0000256" key="3">
    <source>
        <dbReference type="ARBA" id="ARBA00020978"/>
    </source>
</evidence>
<dbReference type="AlphaFoldDB" id="A0A158QBB8"/>
<evidence type="ECO:0000256" key="4">
    <source>
        <dbReference type="ARBA" id="ARBA00022448"/>
    </source>
</evidence>
<evidence type="ECO:0000313" key="10">
    <source>
        <dbReference type="Proteomes" id="UP000274131"/>
    </source>
</evidence>
<keyword evidence="8" id="KW-0175">Coiled coil</keyword>
<keyword evidence="4" id="KW-0813">Transport</keyword>
<comment type="subcellular location">
    <subcellularLocation>
        <location evidence="1">Golgi apparatus membrane</location>
        <topology evidence="1">Peripheral membrane protein</topology>
    </subcellularLocation>
</comment>
<gene>
    <name evidence="9" type="ORF">EVEC_LOCUS8453</name>
</gene>
<keyword evidence="10" id="KW-1185">Reference proteome</keyword>
<evidence type="ECO:0000256" key="6">
    <source>
        <dbReference type="ARBA" id="ARBA00023034"/>
    </source>
</evidence>
<dbReference type="PANTHER" id="PTHR31658">
    <property type="entry name" value="CONSERVED OLIGOMERIC GOLGI COMPLEX SUBUNIT 1"/>
    <property type="match status" value="1"/>
</dbReference>